<feature type="transmembrane region" description="Helical" evidence="1">
    <location>
        <begin position="77"/>
        <end position="99"/>
    </location>
</feature>
<evidence type="ECO:0000313" key="4">
    <source>
        <dbReference type="Proteomes" id="UP000253083"/>
    </source>
</evidence>
<dbReference type="AlphaFoldDB" id="A0A395JNM5"/>
<evidence type="ECO:0000259" key="2">
    <source>
        <dbReference type="PROSITE" id="PS50924"/>
    </source>
</evidence>
<feature type="transmembrane region" description="Helical" evidence="1">
    <location>
        <begin position="106"/>
        <end position="126"/>
    </location>
</feature>
<dbReference type="EMBL" id="QNRT01000002">
    <property type="protein sequence ID" value="RBP51164.1"/>
    <property type="molecule type" value="Genomic_DNA"/>
</dbReference>
<feature type="transmembrane region" description="Helical" evidence="1">
    <location>
        <begin position="141"/>
        <end position="162"/>
    </location>
</feature>
<dbReference type="PROSITE" id="PS50924">
    <property type="entry name" value="MHYT"/>
    <property type="match status" value="1"/>
</dbReference>
<sequence>MIEAQYDWTLVLVSYAIAVFGSYTGLNLAIRIPKAKPGRDLMMWLGMAAVAIGGAIWSMHYIGMMAVDMQMPVSYDLGLTIVSMLLAVIFVGIGLFIVGRGASSTVKLLVGGAITGMGVAAMHYTGMASMNMPATVSYDTVLFTLSLIIAVVAAIAALWLAFNLRGSAQRIGSAFVMGLAVCGMHYTGMAAMKMTATTPMAEMAASGGSSYGSSITIFVVTAALMGLLLFIASRNAPKTKKLVF</sequence>
<dbReference type="PANTHER" id="PTHR35152">
    <property type="entry name" value="DOMAIN SIGNALLING PROTEIN, PUTATIVE (AFU_ORTHOLOGUE AFUA_5G11310)-RELATED"/>
    <property type="match status" value="1"/>
</dbReference>
<name>A0A395JNM5_9GAMM</name>
<keyword evidence="4" id="KW-1185">Reference proteome</keyword>
<dbReference type="Pfam" id="PF03707">
    <property type="entry name" value="MHYT"/>
    <property type="match status" value="3"/>
</dbReference>
<gene>
    <name evidence="3" type="ORF">DFR28_102583</name>
</gene>
<organism evidence="3 4">
    <name type="scientific">Arenicella xantha</name>
    <dbReference type="NCBI Taxonomy" id="644221"/>
    <lineage>
        <taxon>Bacteria</taxon>
        <taxon>Pseudomonadati</taxon>
        <taxon>Pseudomonadota</taxon>
        <taxon>Gammaproteobacteria</taxon>
        <taxon>Arenicellales</taxon>
        <taxon>Arenicellaceae</taxon>
        <taxon>Arenicella</taxon>
    </lineage>
</organism>
<dbReference type="GO" id="GO:0016020">
    <property type="term" value="C:membrane"/>
    <property type="evidence" value="ECO:0007669"/>
    <property type="project" value="UniProtKB-UniRule"/>
</dbReference>
<keyword evidence="1" id="KW-1133">Transmembrane helix</keyword>
<dbReference type="OrthoDB" id="9772100at2"/>
<dbReference type="PANTHER" id="PTHR35152:SF1">
    <property type="entry name" value="DOMAIN SIGNALLING PROTEIN, PUTATIVE (AFU_ORTHOLOGUE AFUA_5G11310)-RELATED"/>
    <property type="match status" value="1"/>
</dbReference>
<evidence type="ECO:0000256" key="1">
    <source>
        <dbReference type="PROSITE-ProRule" id="PRU00244"/>
    </source>
</evidence>
<comment type="caution">
    <text evidence="3">The sequence shown here is derived from an EMBL/GenBank/DDBJ whole genome shotgun (WGS) entry which is preliminary data.</text>
</comment>
<keyword evidence="1" id="KW-0472">Membrane</keyword>
<feature type="domain" description="MHYT" evidence="2">
    <location>
        <begin position="6"/>
        <end position="195"/>
    </location>
</feature>
<accession>A0A395JNM5</accession>
<dbReference type="RefSeq" id="WP_113953955.1">
    <property type="nucleotide sequence ID" value="NZ_QNRT01000002.1"/>
</dbReference>
<feature type="transmembrane region" description="Helical" evidence="1">
    <location>
        <begin position="211"/>
        <end position="232"/>
    </location>
</feature>
<keyword evidence="1" id="KW-0812">Transmembrane</keyword>
<feature type="transmembrane region" description="Helical" evidence="1">
    <location>
        <begin position="174"/>
        <end position="191"/>
    </location>
</feature>
<dbReference type="InterPro" id="IPR005330">
    <property type="entry name" value="MHYT_dom"/>
</dbReference>
<feature type="transmembrane region" description="Helical" evidence="1">
    <location>
        <begin position="12"/>
        <end position="30"/>
    </location>
</feature>
<evidence type="ECO:0000313" key="3">
    <source>
        <dbReference type="EMBL" id="RBP51164.1"/>
    </source>
</evidence>
<reference evidence="3 4" key="1">
    <citation type="submission" date="2018-06" db="EMBL/GenBank/DDBJ databases">
        <title>Genomic Encyclopedia of Type Strains, Phase IV (KMG-IV): sequencing the most valuable type-strain genomes for metagenomic binning, comparative biology and taxonomic classification.</title>
        <authorList>
            <person name="Goeker M."/>
        </authorList>
    </citation>
    <scope>NUCLEOTIDE SEQUENCE [LARGE SCALE GENOMIC DNA]</scope>
    <source>
        <strain evidence="3 4">DSM 24032</strain>
    </source>
</reference>
<dbReference type="InParanoid" id="A0A395JNM5"/>
<feature type="transmembrane region" description="Helical" evidence="1">
    <location>
        <begin position="42"/>
        <end position="62"/>
    </location>
</feature>
<proteinExistence type="predicted"/>
<dbReference type="Proteomes" id="UP000253083">
    <property type="component" value="Unassembled WGS sequence"/>
</dbReference>
<protein>
    <submittedName>
        <fullName evidence="3">NO-binding membrane sensor protein with MHYT domain</fullName>
    </submittedName>
</protein>